<feature type="zinc finger region" description="CHC2-type" evidence="12 14">
    <location>
        <begin position="37"/>
        <end position="61"/>
    </location>
</feature>
<comment type="cofactor">
    <cofactor evidence="12 13 14">
        <name>Zn(2+)</name>
        <dbReference type="ChEBI" id="CHEBI:29105"/>
    </cofactor>
    <text evidence="12 13 14">Binds 1 zinc ion per monomer.</text>
</comment>
<dbReference type="GO" id="GO:0005737">
    <property type="term" value="C:cytoplasm"/>
    <property type="evidence" value="ECO:0007669"/>
    <property type="project" value="TreeGrafter"/>
</dbReference>
<feature type="domain" description="Toprim" evidence="15">
    <location>
        <begin position="266"/>
        <end position="348"/>
    </location>
</feature>
<protein>
    <recommendedName>
        <fullName evidence="12 13">DNA primase</fullName>
        <ecNumber evidence="12">2.7.7.101</ecNumber>
    </recommendedName>
</protein>
<keyword evidence="5 12" id="KW-0235">DNA replication</keyword>
<dbReference type="PROSITE" id="PS50880">
    <property type="entry name" value="TOPRIM"/>
    <property type="match status" value="1"/>
</dbReference>
<dbReference type="SMART" id="SM00493">
    <property type="entry name" value="TOPRIM"/>
    <property type="match status" value="1"/>
</dbReference>
<dbReference type="PIRSF" id="PIRSF002811">
    <property type="entry name" value="DnaG"/>
    <property type="match status" value="1"/>
</dbReference>
<dbReference type="InterPro" id="IPR019475">
    <property type="entry name" value="DNA_primase_DnaB-bd"/>
</dbReference>
<dbReference type="AlphaFoldDB" id="A0A482IS73"/>
<evidence type="ECO:0000256" key="9">
    <source>
        <dbReference type="ARBA" id="ARBA00022842"/>
    </source>
</evidence>
<dbReference type="RefSeq" id="WP_024569943.1">
    <property type="nucleotide sequence ID" value="NZ_CP037900.1"/>
</dbReference>
<keyword evidence="1 12" id="KW-0240">DNA-directed RNA polymerase</keyword>
<evidence type="ECO:0000313" key="17">
    <source>
        <dbReference type="Proteomes" id="UP000253772"/>
    </source>
</evidence>
<dbReference type="Pfam" id="PF10410">
    <property type="entry name" value="DnaB_bind"/>
    <property type="match status" value="1"/>
</dbReference>
<dbReference type="InterPro" id="IPR030846">
    <property type="entry name" value="DnaG_bac"/>
</dbReference>
<dbReference type="GO" id="GO:0000428">
    <property type="term" value="C:DNA-directed RNA polymerase complex"/>
    <property type="evidence" value="ECO:0007669"/>
    <property type="project" value="UniProtKB-KW"/>
</dbReference>
<evidence type="ECO:0000256" key="11">
    <source>
        <dbReference type="ARBA" id="ARBA00023163"/>
    </source>
</evidence>
<comment type="domain">
    <text evidence="12">Contains an N-terminal zinc-binding domain, a central core domain that contains the primase activity, and a C-terminal DnaB-binding domain.</text>
</comment>
<evidence type="ECO:0000256" key="12">
    <source>
        <dbReference type="HAMAP-Rule" id="MF_00974"/>
    </source>
</evidence>
<keyword evidence="8 12" id="KW-0862">Zinc</keyword>
<dbReference type="InterPro" id="IPR037068">
    <property type="entry name" value="DNA_primase_core_N_sf"/>
</dbReference>
<dbReference type="Pfam" id="PF13155">
    <property type="entry name" value="Toprim_2"/>
    <property type="match status" value="1"/>
</dbReference>
<dbReference type="PANTHER" id="PTHR30313">
    <property type="entry name" value="DNA PRIMASE"/>
    <property type="match status" value="1"/>
</dbReference>
<dbReference type="SMART" id="SM00400">
    <property type="entry name" value="ZnF_CHCC"/>
    <property type="match status" value="1"/>
</dbReference>
<dbReference type="FunFam" id="3.90.580.10:FF:000001">
    <property type="entry name" value="DNA primase"/>
    <property type="match status" value="1"/>
</dbReference>
<proteinExistence type="inferred from homology"/>
<dbReference type="SUPFAM" id="SSF57783">
    <property type="entry name" value="Zinc beta-ribbon"/>
    <property type="match status" value="1"/>
</dbReference>
<dbReference type="Pfam" id="PF01807">
    <property type="entry name" value="Zn_ribbon_DnaG"/>
    <property type="match status" value="1"/>
</dbReference>
<dbReference type="GO" id="GO:0003899">
    <property type="term" value="F:DNA-directed RNA polymerase activity"/>
    <property type="evidence" value="ECO:0007669"/>
    <property type="project" value="UniProtKB-UniRule"/>
</dbReference>
<dbReference type="InterPro" id="IPR050219">
    <property type="entry name" value="DnaG_primase"/>
</dbReference>
<dbReference type="Pfam" id="PF08278">
    <property type="entry name" value="DnaG_DnaB_bind"/>
    <property type="match status" value="1"/>
</dbReference>
<dbReference type="NCBIfam" id="TIGR01391">
    <property type="entry name" value="dnaG"/>
    <property type="match status" value="1"/>
</dbReference>
<evidence type="ECO:0000256" key="14">
    <source>
        <dbReference type="PIRSR" id="PIRSR002811-1"/>
    </source>
</evidence>
<dbReference type="Pfam" id="PF08275">
    <property type="entry name" value="DNAG_N"/>
    <property type="match status" value="1"/>
</dbReference>
<keyword evidence="10 12" id="KW-0238">DNA-binding</keyword>
<dbReference type="FunFam" id="3.40.1360.10:FF:000002">
    <property type="entry name" value="DNA primase"/>
    <property type="match status" value="1"/>
</dbReference>
<evidence type="ECO:0000256" key="6">
    <source>
        <dbReference type="ARBA" id="ARBA00022723"/>
    </source>
</evidence>
<keyword evidence="2 12" id="KW-0639">Primosome</keyword>
<dbReference type="InterPro" id="IPR034151">
    <property type="entry name" value="TOPRIM_DnaG_bac"/>
</dbReference>
<keyword evidence="3 12" id="KW-0808">Transferase</keyword>
<gene>
    <name evidence="12" type="primary">dnaG</name>
    <name evidence="16" type="ORF">DDF84_013705</name>
</gene>
<evidence type="ECO:0000313" key="16">
    <source>
        <dbReference type="EMBL" id="QBP10732.1"/>
    </source>
</evidence>
<evidence type="ECO:0000259" key="15">
    <source>
        <dbReference type="PROSITE" id="PS50880"/>
    </source>
</evidence>
<dbReference type="GO" id="GO:1990077">
    <property type="term" value="C:primosome complex"/>
    <property type="evidence" value="ECO:0007669"/>
    <property type="project" value="UniProtKB-KW"/>
</dbReference>
<evidence type="ECO:0000256" key="3">
    <source>
        <dbReference type="ARBA" id="ARBA00022679"/>
    </source>
</evidence>
<sequence length="613" mass="67608">MIPQSFIQDLLNRVDIVDVVGKYVQLKKGGANFMGLCPFHNEKSPSFTVSPTKQFYHCFGCGAHGSAIGFLMEYSGQSYPDAVRELAQSVGLSVPEERNSLPPAQRVEQQARSLALTDAMTRATDFYKKQLRGAPQAIQYLKGRGLTGEIAAHFGLGYAPDDWQGLETVFGSYRDDAIAGPLVEAGLLIESQEKRDADGKPRRYDRFRDRIMFPIRNTKGNVIGFGGRVMGQGEPKYLNSPETPLFSKGTELYGLFEARHAIRENGYVLVVEGYMDVVALAQLGFANAVATLGTACTPVHVQKLMRQTDAVVFSFDGDAAGRRAARRALEACLPHVADNKTIRFLFLPAEHDPDSYVREEGTDAFARQVQNAMPLSRFLLQIVTEDQDLRQPEGRARAQYEAKPLLQAMPAGGLRLQIVRELADTTSTTPAEIEAICGLGSDSSRVGRFAQPRPRARRQAPTGLEQRVIQLLMCYPSLAARLDGDARALLLDPQHSGSEALGYLVSACDGIQGEVNFAAFSEQLAQTPYADVYASARTAVLREEIEEEPATHEFDGAVHKLLAEPLEREQKALEAMVSAGTADEETKARYLWLSREVQRRRQMGWRPAAMEDS</sequence>
<dbReference type="GO" id="GO:0003677">
    <property type="term" value="F:DNA binding"/>
    <property type="evidence" value="ECO:0007669"/>
    <property type="project" value="UniProtKB-KW"/>
</dbReference>
<dbReference type="Proteomes" id="UP000253772">
    <property type="component" value="Chromosome c1"/>
</dbReference>
<comment type="function">
    <text evidence="12 13">RNA polymerase that catalyzes the synthesis of short RNA molecules used as primers for DNA polymerase during DNA replication.</text>
</comment>
<dbReference type="Gene3D" id="1.20.50.20">
    <property type="entry name" value="DnaG, RNA polymerase domain, helical bundle"/>
    <property type="match status" value="1"/>
</dbReference>
<keyword evidence="11 12" id="KW-0804">Transcription</keyword>
<dbReference type="InterPro" id="IPR002694">
    <property type="entry name" value="Znf_CHC2"/>
</dbReference>
<name>A0A482IS73_9BURK</name>
<evidence type="ECO:0000256" key="10">
    <source>
        <dbReference type="ARBA" id="ARBA00023125"/>
    </source>
</evidence>
<dbReference type="Gene3D" id="1.10.860.10">
    <property type="entry name" value="DNAb Helicase, Chain A"/>
    <property type="match status" value="1"/>
</dbReference>
<comment type="catalytic activity">
    <reaction evidence="12">
        <text>ssDNA + n NTP = ssDNA/pppN(pN)n-1 hybrid + (n-1) diphosphate.</text>
        <dbReference type="EC" id="2.7.7.101"/>
    </reaction>
</comment>
<organism evidence="16 17">
    <name type="scientific">Cupriavidus metallidurans</name>
    <dbReference type="NCBI Taxonomy" id="119219"/>
    <lineage>
        <taxon>Bacteria</taxon>
        <taxon>Pseudomonadati</taxon>
        <taxon>Pseudomonadota</taxon>
        <taxon>Betaproteobacteria</taxon>
        <taxon>Burkholderiales</taxon>
        <taxon>Burkholderiaceae</taxon>
        <taxon>Cupriavidus</taxon>
    </lineage>
</organism>
<evidence type="ECO:0000256" key="5">
    <source>
        <dbReference type="ARBA" id="ARBA00022705"/>
    </source>
</evidence>
<dbReference type="OrthoDB" id="9803773at2"/>
<reference evidence="16 17" key="1">
    <citation type="submission" date="2019-03" db="EMBL/GenBank/DDBJ databases">
        <title>Comparative insights into the high quality Complete genome sequence of highly metal resistant Cupriavidus metallidurans strain BS1 isolated from a gold-copper mine.</title>
        <authorList>
            <person name="Mazhar H.S."/>
            <person name="Rensing C."/>
        </authorList>
    </citation>
    <scope>NUCLEOTIDE SEQUENCE [LARGE SCALE GENOMIC DNA]</scope>
    <source>
        <strain evidence="16 17">BS1</strain>
    </source>
</reference>
<dbReference type="InterPro" id="IPR006171">
    <property type="entry name" value="TOPRIM_dom"/>
</dbReference>
<comment type="subunit">
    <text evidence="12">Monomer. Interacts with DnaB.</text>
</comment>
<dbReference type="InterPro" id="IPR013173">
    <property type="entry name" value="DNA_primase_DnaG_DnaB-bd_dom"/>
</dbReference>
<dbReference type="Gene3D" id="3.90.980.10">
    <property type="entry name" value="DNA primase, catalytic core, N-terminal domain"/>
    <property type="match status" value="1"/>
</dbReference>
<evidence type="ECO:0000256" key="7">
    <source>
        <dbReference type="ARBA" id="ARBA00022771"/>
    </source>
</evidence>
<dbReference type="SMART" id="SM00766">
    <property type="entry name" value="DnaG_DnaB_bind"/>
    <property type="match status" value="1"/>
</dbReference>
<dbReference type="Gene3D" id="3.40.1360.10">
    <property type="match status" value="1"/>
</dbReference>
<evidence type="ECO:0000256" key="13">
    <source>
        <dbReference type="PIRNR" id="PIRNR002811"/>
    </source>
</evidence>
<evidence type="ECO:0000256" key="2">
    <source>
        <dbReference type="ARBA" id="ARBA00022515"/>
    </source>
</evidence>
<dbReference type="Gene3D" id="3.90.580.10">
    <property type="entry name" value="Zinc finger, CHC2-type domain"/>
    <property type="match status" value="1"/>
</dbReference>
<dbReference type="InterPro" id="IPR013264">
    <property type="entry name" value="DNAG_N"/>
</dbReference>
<dbReference type="HAMAP" id="MF_00974">
    <property type="entry name" value="DNA_primase_DnaG"/>
    <property type="match status" value="1"/>
</dbReference>
<dbReference type="GO" id="GO:0008270">
    <property type="term" value="F:zinc ion binding"/>
    <property type="evidence" value="ECO:0007669"/>
    <property type="project" value="UniProtKB-UniRule"/>
</dbReference>
<dbReference type="InterPro" id="IPR036977">
    <property type="entry name" value="DNA_primase_Znf_CHC2"/>
</dbReference>
<evidence type="ECO:0000256" key="8">
    <source>
        <dbReference type="ARBA" id="ARBA00022833"/>
    </source>
</evidence>
<dbReference type="InterPro" id="IPR006295">
    <property type="entry name" value="DNA_primase_DnaG"/>
</dbReference>
<keyword evidence="6 12" id="KW-0479">Metal-binding</keyword>
<evidence type="ECO:0000256" key="1">
    <source>
        <dbReference type="ARBA" id="ARBA00022478"/>
    </source>
</evidence>
<dbReference type="EMBL" id="CP037900">
    <property type="protein sequence ID" value="QBP10732.1"/>
    <property type="molecule type" value="Genomic_DNA"/>
</dbReference>
<keyword evidence="7 12" id="KW-0863">Zinc-finger</keyword>
<dbReference type="GO" id="GO:0006269">
    <property type="term" value="P:DNA replication, synthesis of primer"/>
    <property type="evidence" value="ECO:0007669"/>
    <property type="project" value="UniProtKB-UniRule"/>
</dbReference>
<keyword evidence="9" id="KW-0460">Magnesium</keyword>
<dbReference type="PANTHER" id="PTHR30313:SF2">
    <property type="entry name" value="DNA PRIMASE"/>
    <property type="match status" value="1"/>
</dbReference>
<dbReference type="EC" id="2.7.7.101" evidence="12"/>
<keyword evidence="4 12" id="KW-0548">Nucleotidyltransferase</keyword>
<dbReference type="CDD" id="cd03364">
    <property type="entry name" value="TOPRIM_DnaG_primases"/>
    <property type="match status" value="1"/>
</dbReference>
<dbReference type="InterPro" id="IPR016136">
    <property type="entry name" value="DNA_helicase_N/primase_C"/>
</dbReference>
<accession>A0A482IS73</accession>
<dbReference type="SUPFAM" id="SSF56731">
    <property type="entry name" value="DNA primase core"/>
    <property type="match status" value="1"/>
</dbReference>
<evidence type="ECO:0000256" key="4">
    <source>
        <dbReference type="ARBA" id="ARBA00022695"/>
    </source>
</evidence>
<comment type="similarity">
    <text evidence="12 13">Belongs to the DnaG primase family.</text>
</comment>